<gene>
    <name evidence="1" type="ORF">O6H91_11G063000</name>
</gene>
<keyword evidence="2" id="KW-1185">Reference proteome</keyword>
<comment type="caution">
    <text evidence="1">The sequence shown here is derived from an EMBL/GenBank/DDBJ whole genome shotgun (WGS) entry which is preliminary data.</text>
</comment>
<dbReference type="EMBL" id="CM055102">
    <property type="protein sequence ID" value="KAJ7538787.1"/>
    <property type="molecule type" value="Genomic_DNA"/>
</dbReference>
<evidence type="ECO:0000313" key="1">
    <source>
        <dbReference type="EMBL" id="KAJ7538787.1"/>
    </source>
</evidence>
<accession>A0ACC2CAV7</accession>
<dbReference type="Proteomes" id="UP001162992">
    <property type="component" value="Chromosome 11"/>
</dbReference>
<reference evidence="2" key="1">
    <citation type="journal article" date="2024" name="Proc. Natl. Acad. Sci. U.S.A.">
        <title>Extraordinary preservation of gene collinearity over three hundred million years revealed in homosporous lycophytes.</title>
        <authorList>
            <person name="Li C."/>
            <person name="Wickell D."/>
            <person name="Kuo L.Y."/>
            <person name="Chen X."/>
            <person name="Nie B."/>
            <person name="Liao X."/>
            <person name="Peng D."/>
            <person name="Ji J."/>
            <person name="Jenkins J."/>
            <person name="Williams M."/>
            <person name="Shu S."/>
            <person name="Plott C."/>
            <person name="Barry K."/>
            <person name="Rajasekar S."/>
            <person name="Grimwood J."/>
            <person name="Han X."/>
            <person name="Sun S."/>
            <person name="Hou Z."/>
            <person name="He W."/>
            <person name="Dai G."/>
            <person name="Sun C."/>
            <person name="Schmutz J."/>
            <person name="Leebens-Mack J.H."/>
            <person name="Li F.W."/>
            <person name="Wang L."/>
        </authorList>
    </citation>
    <scope>NUCLEOTIDE SEQUENCE [LARGE SCALE GENOMIC DNA]</scope>
    <source>
        <strain evidence="2">cv. PW_Plant_1</strain>
    </source>
</reference>
<name>A0ACC2CAV7_DIPCM</name>
<evidence type="ECO:0000313" key="2">
    <source>
        <dbReference type="Proteomes" id="UP001162992"/>
    </source>
</evidence>
<sequence>MSIMEQQNEELYDGIRQGMNSTAHGFHDGDAEIFADPVLGRTLDLLMDDDMELDRRCMFVDSSACRAMTNELAGFLRSDPYALPDLQNASDAFLFEEINPPSFIDNCVSSASLGKLEGPFKGLCNETLRYPLTKELAELLESNSSTSREHFWRKNNSFISREHPRQENVFIQQNTSSDSWIKHLRLQSVEGYDLPQATLSSTVAALSQLSVCASSDFSKTSINCSSSSVWKVNSSPSSASELPDCHHDGLHSLTQPYLVHGREELFKLLQRSVVSHVGKVKHKEAAERYALRNHGPGHAIGVWSFGEPVDDEEGTLHDDADDVIRAESSDVIALLTICAQAIARNDITKANRIVREIRKEATPFGDGKQRLAHYFMEALVARISGTGGCLYTALNNRHYSASEMLKTHQLRIEKSPFVSISHFFSNQTIANTCQGASRLHVIDYGILYGFQWPSLIQTLAARPGGPPRLRITGIDFPQPGIKPSERVDDTGRRLSEFARSCGVPFEYHAFAASKWEDIQPSSLSIRHDEVVVVNCMLRLRHLLDETVKAESPRKKLLARIRSIQPKVFVEAEVNAGYNAPCSFMARFQEALAHFHNVYDAIDSCVKRDHPDRCLLEQEIFDQEILNVVACEGLERVERAEHYKYWHWWTQKAGFEMLALDQSILNRSKLLMQRYHEDYSLVEDDGWLIMGWRGRLSRCISAWQPVLL</sequence>
<proteinExistence type="predicted"/>
<protein>
    <submittedName>
        <fullName evidence="1">Uncharacterized protein</fullName>
    </submittedName>
</protein>
<organism evidence="1 2">
    <name type="scientific">Diphasiastrum complanatum</name>
    <name type="common">Issler's clubmoss</name>
    <name type="synonym">Lycopodium complanatum</name>
    <dbReference type="NCBI Taxonomy" id="34168"/>
    <lineage>
        <taxon>Eukaryota</taxon>
        <taxon>Viridiplantae</taxon>
        <taxon>Streptophyta</taxon>
        <taxon>Embryophyta</taxon>
        <taxon>Tracheophyta</taxon>
        <taxon>Lycopodiopsida</taxon>
        <taxon>Lycopodiales</taxon>
        <taxon>Lycopodiaceae</taxon>
        <taxon>Lycopodioideae</taxon>
        <taxon>Diphasiastrum</taxon>
    </lineage>
</organism>